<evidence type="ECO:0000256" key="9">
    <source>
        <dbReference type="SAM" id="Phobius"/>
    </source>
</evidence>
<reference evidence="11 12" key="1">
    <citation type="journal article" date="2014" name="Nature">
        <title>An environmental bacterial taxon with a large and distinct metabolic repertoire.</title>
        <authorList>
            <person name="Wilson M.C."/>
            <person name="Mori T."/>
            <person name="Ruckert C."/>
            <person name="Uria A.R."/>
            <person name="Helf M.J."/>
            <person name="Takada K."/>
            <person name="Gernert C."/>
            <person name="Steffens U.A."/>
            <person name="Heycke N."/>
            <person name="Schmitt S."/>
            <person name="Rinke C."/>
            <person name="Helfrich E.J."/>
            <person name="Brachmann A.O."/>
            <person name="Gurgui C."/>
            <person name="Wakimoto T."/>
            <person name="Kracht M."/>
            <person name="Crusemann M."/>
            <person name="Hentschel U."/>
            <person name="Abe I."/>
            <person name="Matsunaga S."/>
            <person name="Kalinowski J."/>
            <person name="Takeyama H."/>
            <person name="Piel J."/>
        </authorList>
    </citation>
    <scope>NUCLEOTIDE SEQUENCE [LARGE SCALE GENOMIC DNA]</scope>
    <source>
        <strain evidence="12">TSY1</strain>
    </source>
</reference>
<dbReference type="GO" id="GO:0005886">
    <property type="term" value="C:plasma membrane"/>
    <property type="evidence" value="ECO:0007669"/>
    <property type="project" value="UniProtKB-SubCell"/>
</dbReference>
<comment type="similarity">
    <text evidence="8">Belongs to the exbB/tolQ family.</text>
</comment>
<feature type="transmembrane region" description="Helical" evidence="9">
    <location>
        <begin position="163"/>
        <end position="183"/>
    </location>
</feature>
<feature type="transmembrane region" description="Helical" evidence="9">
    <location>
        <begin position="120"/>
        <end position="143"/>
    </location>
</feature>
<feature type="domain" description="MotA/TolQ/ExbB proton channel" evidence="10">
    <location>
        <begin position="94"/>
        <end position="199"/>
    </location>
</feature>
<evidence type="ECO:0000256" key="3">
    <source>
        <dbReference type="ARBA" id="ARBA00022475"/>
    </source>
</evidence>
<evidence type="ECO:0000313" key="11">
    <source>
        <dbReference type="EMBL" id="ETW93870.1"/>
    </source>
</evidence>
<dbReference type="InterPro" id="IPR050790">
    <property type="entry name" value="ExbB/TolQ_transport"/>
</dbReference>
<evidence type="ECO:0000256" key="5">
    <source>
        <dbReference type="ARBA" id="ARBA00022927"/>
    </source>
</evidence>
<dbReference type="AlphaFoldDB" id="W4L875"/>
<evidence type="ECO:0000256" key="8">
    <source>
        <dbReference type="RuleBase" id="RU004057"/>
    </source>
</evidence>
<keyword evidence="2 8" id="KW-0813">Transport</keyword>
<dbReference type="InterPro" id="IPR002898">
    <property type="entry name" value="MotA_ExbB_proton_chnl"/>
</dbReference>
<dbReference type="HOGENOM" id="CLU_053325_4_0_7"/>
<keyword evidence="6 9" id="KW-1133">Transmembrane helix</keyword>
<dbReference type="PANTHER" id="PTHR30625:SF15">
    <property type="entry name" value="BIOPOLYMER TRANSPORT PROTEIN EXBB"/>
    <property type="match status" value="1"/>
</dbReference>
<evidence type="ECO:0000256" key="1">
    <source>
        <dbReference type="ARBA" id="ARBA00004651"/>
    </source>
</evidence>
<gene>
    <name evidence="11" type="ORF">ETSY1_37365</name>
</gene>
<evidence type="ECO:0000256" key="6">
    <source>
        <dbReference type="ARBA" id="ARBA00022989"/>
    </source>
</evidence>
<dbReference type="Proteomes" id="UP000019141">
    <property type="component" value="Unassembled WGS sequence"/>
</dbReference>
<comment type="caution">
    <text evidence="11">The sequence shown here is derived from an EMBL/GenBank/DDBJ whole genome shotgun (WGS) entry which is preliminary data.</text>
</comment>
<feature type="transmembrane region" description="Helical" evidence="9">
    <location>
        <begin position="20"/>
        <end position="38"/>
    </location>
</feature>
<comment type="subcellular location">
    <subcellularLocation>
        <location evidence="1">Cell membrane</location>
        <topology evidence="1">Multi-pass membrane protein</topology>
    </subcellularLocation>
    <subcellularLocation>
        <location evidence="8">Membrane</location>
        <topology evidence="8">Multi-pass membrane protein</topology>
    </subcellularLocation>
</comment>
<name>W4L875_ENTF1</name>
<keyword evidence="4 9" id="KW-0812">Transmembrane</keyword>
<sequence>MRFWDVLDFQLVMGWIDKGGILMWPLILFSILALWIFLERLIHLQRANGDVEHLFAIVGEHLAHDKPDGAYQLVRTSPGPVAAVFRVLLLAPPQSKADLEELAMMQARQEHQRLTRRLPLLNLIAGLAPLMGLLGTVVGMVRAFQTVATAQGPVNPSTLAGGIWEALLTTVAGLVVAIPALLFHHYLDQRVRRLAFQMDHYGTALIRLLTQKEPMDAVKGAGAAELAIKTRPSQDVGKDAG</sequence>
<evidence type="ECO:0000313" key="12">
    <source>
        <dbReference type="Proteomes" id="UP000019141"/>
    </source>
</evidence>
<dbReference type="PANTHER" id="PTHR30625">
    <property type="entry name" value="PROTEIN TOLQ"/>
    <property type="match status" value="1"/>
</dbReference>
<accession>W4L875</accession>
<dbReference type="GO" id="GO:0017038">
    <property type="term" value="P:protein import"/>
    <property type="evidence" value="ECO:0007669"/>
    <property type="project" value="TreeGrafter"/>
</dbReference>
<proteinExistence type="inferred from homology"/>
<dbReference type="Pfam" id="PF01618">
    <property type="entry name" value="MotA_ExbB"/>
    <property type="match status" value="1"/>
</dbReference>
<protein>
    <recommendedName>
        <fullName evidence="10">MotA/TolQ/ExbB proton channel domain-containing protein</fullName>
    </recommendedName>
</protein>
<keyword evidence="3" id="KW-1003">Cell membrane</keyword>
<organism evidence="11 12">
    <name type="scientific">Entotheonella factor</name>
    <dbReference type="NCBI Taxonomy" id="1429438"/>
    <lineage>
        <taxon>Bacteria</taxon>
        <taxon>Pseudomonadati</taxon>
        <taxon>Nitrospinota/Tectimicrobiota group</taxon>
        <taxon>Candidatus Tectimicrobiota</taxon>
        <taxon>Candidatus Entotheonellia</taxon>
        <taxon>Candidatus Entotheonellales</taxon>
        <taxon>Candidatus Entotheonellaceae</taxon>
        <taxon>Candidatus Entotheonella</taxon>
    </lineage>
</organism>
<evidence type="ECO:0000256" key="2">
    <source>
        <dbReference type="ARBA" id="ARBA00022448"/>
    </source>
</evidence>
<evidence type="ECO:0000256" key="4">
    <source>
        <dbReference type="ARBA" id="ARBA00022692"/>
    </source>
</evidence>
<keyword evidence="7 9" id="KW-0472">Membrane</keyword>
<evidence type="ECO:0000256" key="7">
    <source>
        <dbReference type="ARBA" id="ARBA00023136"/>
    </source>
</evidence>
<dbReference type="EMBL" id="AZHW01001160">
    <property type="protein sequence ID" value="ETW93870.1"/>
    <property type="molecule type" value="Genomic_DNA"/>
</dbReference>
<keyword evidence="5 8" id="KW-0653">Protein transport</keyword>
<keyword evidence="12" id="KW-1185">Reference proteome</keyword>
<evidence type="ECO:0000259" key="10">
    <source>
        <dbReference type="Pfam" id="PF01618"/>
    </source>
</evidence>